<comment type="caution">
    <text evidence="8">The sequence shown here is derived from an EMBL/GenBank/DDBJ whole genome shotgun (WGS) entry which is preliminary data.</text>
</comment>
<reference evidence="8 9" key="1">
    <citation type="journal article" date="2017" name="Mol. Ecol.">
        <title>Comparative and population genomic landscape of Phellinus noxius: A hypervariable fungus causing root rot in trees.</title>
        <authorList>
            <person name="Chung C.L."/>
            <person name="Lee T.J."/>
            <person name="Akiba M."/>
            <person name="Lee H.H."/>
            <person name="Kuo T.H."/>
            <person name="Liu D."/>
            <person name="Ke H.M."/>
            <person name="Yokoi T."/>
            <person name="Roa M.B."/>
            <person name="Lu M.J."/>
            <person name="Chang Y.Y."/>
            <person name="Ann P.J."/>
            <person name="Tsai J.N."/>
            <person name="Chen C.Y."/>
            <person name="Tzean S.S."/>
            <person name="Ota Y."/>
            <person name="Hattori T."/>
            <person name="Sahashi N."/>
            <person name="Liou R.F."/>
            <person name="Kikuchi T."/>
            <person name="Tsai I.J."/>
        </authorList>
    </citation>
    <scope>NUCLEOTIDE SEQUENCE [LARGE SCALE GENOMIC DNA]</scope>
    <source>
        <strain evidence="8 9">FFPRI411160</strain>
    </source>
</reference>
<evidence type="ECO:0000259" key="7">
    <source>
        <dbReference type="PROSITE" id="PS50048"/>
    </source>
</evidence>
<keyword evidence="2" id="KW-0479">Metal-binding</keyword>
<dbReference type="EMBL" id="NBII01000005">
    <property type="protein sequence ID" value="PAV18932.1"/>
    <property type="molecule type" value="Genomic_DNA"/>
</dbReference>
<dbReference type="SMART" id="SM00066">
    <property type="entry name" value="GAL4"/>
    <property type="match status" value="1"/>
</dbReference>
<feature type="region of interest" description="Disordered" evidence="6">
    <location>
        <begin position="938"/>
        <end position="961"/>
    </location>
</feature>
<dbReference type="PANTHER" id="PTHR47338">
    <property type="entry name" value="ZN(II)2CYS6 TRANSCRIPTION FACTOR (EUROFUNG)-RELATED"/>
    <property type="match status" value="1"/>
</dbReference>
<dbReference type="InParanoid" id="A0A286UH45"/>
<dbReference type="PROSITE" id="PS50048">
    <property type="entry name" value="ZN2_CY6_FUNGAL_2"/>
    <property type="match status" value="1"/>
</dbReference>
<dbReference type="GO" id="GO:0000981">
    <property type="term" value="F:DNA-binding transcription factor activity, RNA polymerase II-specific"/>
    <property type="evidence" value="ECO:0007669"/>
    <property type="project" value="InterPro"/>
</dbReference>
<dbReference type="CDD" id="cd12148">
    <property type="entry name" value="fungal_TF_MHR"/>
    <property type="match status" value="1"/>
</dbReference>
<evidence type="ECO:0000256" key="6">
    <source>
        <dbReference type="SAM" id="MobiDB-lite"/>
    </source>
</evidence>
<proteinExistence type="predicted"/>
<dbReference type="Pfam" id="PF00172">
    <property type="entry name" value="Zn_clus"/>
    <property type="match status" value="1"/>
</dbReference>
<evidence type="ECO:0000313" key="8">
    <source>
        <dbReference type="EMBL" id="PAV18932.1"/>
    </source>
</evidence>
<keyword evidence="5" id="KW-0539">Nucleus</keyword>
<dbReference type="InterPro" id="IPR050815">
    <property type="entry name" value="TF_fung"/>
</dbReference>
<feature type="region of interest" description="Disordered" evidence="6">
    <location>
        <begin position="1"/>
        <end position="58"/>
    </location>
</feature>
<feature type="compositionally biased region" description="Basic residues" evidence="6">
    <location>
        <begin position="318"/>
        <end position="335"/>
    </location>
</feature>
<keyword evidence="9" id="KW-1185">Reference proteome</keyword>
<keyword evidence="4" id="KW-0804">Transcription</keyword>
<dbReference type="SUPFAM" id="SSF57701">
    <property type="entry name" value="Zn2/Cys6 DNA-binding domain"/>
    <property type="match status" value="1"/>
</dbReference>
<keyword evidence="3" id="KW-0805">Transcription regulation</keyword>
<feature type="compositionally biased region" description="Polar residues" evidence="6">
    <location>
        <begin position="260"/>
        <end position="272"/>
    </location>
</feature>
<dbReference type="CDD" id="cd00067">
    <property type="entry name" value="GAL4"/>
    <property type="match status" value="1"/>
</dbReference>
<evidence type="ECO:0000256" key="3">
    <source>
        <dbReference type="ARBA" id="ARBA00023015"/>
    </source>
</evidence>
<evidence type="ECO:0000256" key="1">
    <source>
        <dbReference type="ARBA" id="ARBA00004123"/>
    </source>
</evidence>
<evidence type="ECO:0000256" key="5">
    <source>
        <dbReference type="ARBA" id="ARBA00023242"/>
    </source>
</evidence>
<dbReference type="GO" id="GO:0005634">
    <property type="term" value="C:nucleus"/>
    <property type="evidence" value="ECO:0007669"/>
    <property type="project" value="UniProtKB-SubCell"/>
</dbReference>
<accession>A0A286UH45</accession>
<feature type="region of interest" description="Disordered" evidence="6">
    <location>
        <begin position="314"/>
        <end position="387"/>
    </location>
</feature>
<organism evidence="8 9">
    <name type="scientific">Pyrrhoderma noxium</name>
    <dbReference type="NCBI Taxonomy" id="2282107"/>
    <lineage>
        <taxon>Eukaryota</taxon>
        <taxon>Fungi</taxon>
        <taxon>Dikarya</taxon>
        <taxon>Basidiomycota</taxon>
        <taxon>Agaricomycotina</taxon>
        <taxon>Agaricomycetes</taxon>
        <taxon>Hymenochaetales</taxon>
        <taxon>Hymenochaetaceae</taxon>
        <taxon>Pyrrhoderma</taxon>
    </lineage>
</organism>
<feature type="compositionally biased region" description="Low complexity" evidence="6">
    <location>
        <begin position="181"/>
        <end position="207"/>
    </location>
</feature>
<feature type="region of interest" description="Disordered" evidence="6">
    <location>
        <begin position="427"/>
        <end position="458"/>
    </location>
</feature>
<dbReference type="Proteomes" id="UP000217199">
    <property type="component" value="Unassembled WGS sequence"/>
</dbReference>
<dbReference type="GO" id="GO:0008270">
    <property type="term" value="F:zinc ion binding"/>
    <property type="evidence" value="ECO:0007669"/>
    <property type="project" value="InterPro"/>
</dbReference>
<gene>
    <name evidence="8" type="ORF">PNOK_0577500</name>
</gene>
<dbReference type="AlphaFoldDB" id="A0A286UH45"/>
<dbReference type="Gene3D" id="4.10.240.10">
    <property type="entry name" value="Zn(2)-C6 fungal-type DNA-binding domain"/>
    <property type="match status" value="1"/>
</dbReference>
<evidence type="ECO:0000256" key="4">
    <source>
        <dbReference type="ARBA" id="ARBA00023163"/>
    </source>
</evidence>
<feature type="region of interest" description="Disordered" evidence="6">
    <location>
        <begin position="241"/>
        <end position="276"/>
    </location>
</feature>
<evidence type="ECO:0000256" key="2">
    <source>
        <dbReference type="ARBA" id="ARBA00022723"/>
    </source>
</evidence>
<dbReference type="InterPro" id="IPR036864">
    <property type="entry name" value="Zn2-C6_fun-type_DNA-bd_sf"/>
</dbReference>
<evidence type="ECO:0000313" key="9">
    <source>
        <dbReference type="Proteomes" id="UP000217199"/>
    </source>
</evidence>
<dbReference type="PROSITE" id="PS00463">
    <property type="entry name" value="ZN2_CY6_FUNGAL_1"/>
    <property type="match status" value="1"/>
</dbReference>
<comment type="subcellular location">
    <subcellularLocation>
        <location evidence="1">Nucleus</location>
    </subcellularLocation>
</comment>
<sequence>MVGDVSNPPPLYPPFHLSYTDDAPQSSEDGSGYHSPSYLDPDSASIDGHRHDFRAPPPDLDIQNVEGILASHFPVAHSQHTHTHPQAHHATSPTIPSYVSSMNYQDTGMHYQTYSTRMYEPDRARYLPRGAHNGEYEDDSLHSPISSGPQSMYLPTPGRTNNMLSQHTSHHNKSLEIPRPLAIPSLLPPSSTSLSGHNHINNNDNNNSGRMLHRIDTETTRAAETLSGLQQQDMNILSPLSGVSIGDNGPLSAGGMRLPGQQTESPAGVQQQPRREPSLVVIACRQCRARKIRCDSTRPSCNNCTRRQNDCQYDAVPKRRGPDKRPGTRQRSCKKRPSDGSAPAKKKPKKGGPSISIPSSDTGHVSSAGSGILSPASALSPTSVESMHMTHGVVKSETDELDVHEMNNRSRNGINTLENGIGLGELNRRLSPAGAPVTSDIRTTGSPTSGTSAGGQTRGNMGLRLDMNFMDRAPASPSSSSTFGHGPGPNSGHVLFTPSPFANERITNDNVAQYEYGHRYEHGSPDLRFAKSHPYLQESFSKDDSPSNQSISAVVSDSEISVRAFPEEQYSNANINNLHTLTNTNHTQHTQQYNHNATRNRYNETLTQSQDHLTMNREVIGDDDGCNQTATKSWWDILLDTYSSSYEESEKNVINDLMSLFDDTIHWLSFLSKQNFFRRLQDPSKRDKMQPSLVYSSLALATLLQSSDLGKGAKGRERALWLREKAQFYLETELNKSSADPSLAQAAMLIAIFESSAHPRHSEERACNSLMLLDHIIRSFALTVIDAADPNASAFAPNSVPSVSRPRSHDIALEDHCYCSSPESNATCAPSITSVTSTVVSESTLNYGYNNYCAPPVHYPQFDMRRSGRFSPTWDPNISWDSSWSAEEVEKEETRRLCWAALSLAAEHTAHCAAFHTEPLDLFLSRPENYALLFPGESGSSSDEGHRIGSHISPKQSLHRSANDSDRAEFALNAWMEAEDIILALDAHKCETESHLMYMTREHVFNTQISVSFEFRRLQNVDTRSVPKFNRRQAEEWISYQMQTANRFESDLHDGQDSLVHTLARRPFYVWWFLSQFAISMSLWVYDNTLLQALELCKAFLVPLNVLSSLWPCSAQREQYLTLWRELSEHCAKAGILAPMFPSFTLPSSSSSF</sequence>
<dbReference type="PANTHER" id="PTHR47338:SF5">
    <property type="entry name" value="ZN(II)2CYS6 TRANSCRIPTION FACTOR (EUROFUNG)"/>
    <property type="match status" value="1"/>
</dbReference>
<feature type="compositionally biased region" description="Low complexity" evidence="6">
    <location>
        <begin position="351"/>
        <end position="361"/>
    </location>
</feature>
<feature type="region of interest" description="Disordered" evidence="6">
    <location>
        <begin position="181"/>
        <end position="211"/>
    </location>
</feature>
<feature type="domain" description="Zn(2)-C6 fungal-type" evidence="7">
    <location>
        <begin position="283"/>
        <end position="313"/>
    </location>
</feature>
<protein>
    <recommendedName>
        <fullName evidence="7">Zn(2)-C6 fungal-type domain-containing protein</fullName>
    </recommendedName>
</protein>
<name>A0A286UH45_9AGAM</name>
<dbReference type="InterPro" id="IPR001138">
    <property type="entry name" value="Zn2Cys6_DnaBD"/>
</dbReference>
<dbReference type="STRING" id="2282107.A0A286UH45"/>
<dbReference type="OrthoDB" id="10261408at2759"/>